<dbReference type="AlphaFoldDB" id="A0A843XAC4"/>
<reference evidence="1" key="1">
    <citation type="submission" date="2017-07" db="EMBL/GenBank/DDBJ databases">
        <title>Taro Niue Genome Assembly and Annotation.</title>
        <authorList>
            <person name="Atibalentja N."/>
            <person name="Keating K."/>
            <person name="Fields C.J."/>
        </authorList>
    </citation>
    <scope>NUCLEOTIDE SEQUENCE</scope>
    <source>
        <strain evidence="1">Niue_2</strain>
        <tissue evidence="1">Leaf</tissue>
    </source>
</reference>
<evidence type="ECO:0000313" key="1">
    <source>
        <dbReference type="EMBL" id="MQM16272.1"/>
    </source>
</evidence>
<organism evidence="1 2">
    <name type="scientific">Colocasia esculenta</name>
    <name type="common">Wild taro</name>
    <name type="synonym">Arum esculentum</name>
    <dbReference type="NCBI Taxonomy" id="4460"/>
    <lineage>
        <taxon>Eukaryota</taxon>
        <taxon>Viridiplantae</taxon>
        <taxon>Streptophyta</taxon>
        <taxon>Embryophyta</taxon>
        <taxon>Tracheophyta</taxon>
        <taxon>Spermatophyta</taxon>
        <taxon>Magnoliopsida</taxon>
        <taxon>Liliopsida</taxon>
        <taxon>Araceae</taxon>
        <taxon>Aroideae</taxon>
        <taxon>Colocasieae</taxon>
        <taxon>Colocasia</taxon>
    </lineage>
</organism>
<keyword evidence="2" id="KW-1185">Reference proteome</keyword>
<comment type="caution">
    <text evidence="1">The sequence shown here is derived from an EMBL/GenBank/DDBJ whole genome shotgun (WGS) entry which is preliminary data.</text>
</comment>
<proteinExistence type="predicted"/>
<dbReference type="Proteomes" id="UP000652761">
    <property type="component" value="Unassembled WGS sequence"/>
</dbReference>
<name>A0A843XAC4_COLES</name>
<accession>A0A843XAC4</accession>
<sequence>MVLLCCPTCSPGAWHLRACPVQRLSPFPGTPVLGSLLRECSGLRACSRRTLELRGKRVLDSGIESFVELSCLGRDAEVVEVVLFLARPR</sequence>
<gene>
    <name evidence="1" type="ORF">Taro_049229</name>
</gene>
<protein>
    <submittedName>
        <fullName evidence="1">Uncharacterized protein</fullName>
    </submittedName>
</protein>
<dbReference type="EMBL" id="NMUH01006933">
    <property type="protein sequence ID" value="MQM16272.1"/>
    <property type="molecule type" value="Genomic_DNA"/>
</dbReference>
<evidence type="ECO:0000313" key="2">
    <source>
        <dbReference type="Proteomes" id="UP000652761"/>
    </source>
</evidence>